<name>A0A1Y2HLU4_9FUNG</name>
<feature type="compositionally biased region" description="Polar residues" evidence="1">
    <location>
        <begin position="1"/>
        <end position="11"/>
    </location>
</feature>
<evidence type="ECO:0000313" key="4">
    <source>
        <dbReference type="Proteomes" id="UP000193411"/>
    </source>
</evidence>
<protein>
    <recommendedName>
        <fullName evidence="2">G-patch domain-containing protein</fullName>
    </recommendedName>
</protein>
<dbReference type="STRING" id="765915.A0A1Y2HLU4"/>
<keyword evidence="4" id="KW-1185">Reference proteome</keyword>
<sequence>PSTTTTVNQGNHDGEDEDEEDDYMSAAFLTDPTPASSSSSSAASPATYSQRRKLALQAQSRPPPGSAQSIQEKRNEGLKRKLDESNKGMSLLQKMGWKEGAALGKTNPGILEPLAPTLHRGRLGIGVKSVQEEQEEAEAKRIRLLQGKEDQFRDWRATKFTERQIENDIRKARKICFQLDSASDESDTSDQPLVEAPLRPLEPLPDLASYDDTAPAPDCAANPDEIEPWTAESKAFEALEPSEQLAQLISTLRERTHIELQDVCPGLTRDDH</sequence>
<feature type="region of interest" description="Disordered" evidence="1">
    <location>
        <begin position="1"/>
        <end position="89"/>
    </location>
</feature>
<feature type="compositionally biased region" description="Acidic residues" evidence="1">
    <location>
        <begin position="14"/>
        <end position="23"/>
    </location>
</feature>
<dbReference type="Proteomes" id="UP000193411">
    <property type="component" value="Unassembled WGS sequence"/>
</dbReference>
<gene>
    <name evidence="3" type="ORF">BCR44DRAFT_1437032</name>
</gene>
<dbReference type="PANTHER" id="PTHR21032:SF0">
    <property type="entry name" value="G PATCH DOMAIN-CONTAINING PROTEIN 11"/>
    <property type="match status" value="1"/>
</dbReference>
<comment type="caution">
    <text evidence="3">The sequence shown here is derived from an EMBL/GenBank/DDBJ whole genome shotgun (WGS) entry which is preliminary data.</text>
</comment>
<dbReference type="SMART" id="SM00443">
    <property type="entry name" value="G_patch"/>
    <property type="match status" value="1"/>
</dbReference>
<evidence type="ECO:0000313" key="3">
    <source>
        <dbReference type="EMBL" id="ORZ34062.1"/>
    </source>
</evidence>
<dbReference type="OrthoDB" id="786951at2759"/>
<proteinExistence type="predicted"/>
<dbReference type="AlphaFoldDB" id="A0A1Y2HLU4"/>
<reference evidence="3 4" key="1">
    <citation type="submission" date="2016-07" db="EMBL/GenBank/DDBJ databases">
        <title>Pervasive Adenine N6-methylation of Active Genes in Fungi.</title>
        <authorList>
            <consortium name="DOE Joint Genome Institute"/>
            <person name="Mondo S.J."/>
            <person name="Dannebaum R.O."/>
            <person name="Kuo R.C."/>
            <person name="Labutti K."/>
            <person name="Haridas S."/>
            <person name="Kuo A."/>
            <person name="Salamov A."/>
            <person name="Ahrendt S.R."/>
            <person name="Lipzen A."/>
            <person name="Sullivan W."/>
            <person name="Andreopoulos W.B."/>
            <person name="Clum A."/>
            <person name="Lindquist E."/>
            <person name="Daum C."/>
            <person name="Ramamoorthy G.K."/>
            <person name="Gryganskyi A."/>
            <person name="Culley D."/>
            <person name="Magnuson J.K."/>
            <person name="James T.Y."/>
            <person name="O'Malley M.A."/>
            <person name="Stajich J.E."/>
            <person name="Spatafora J.W."/>
            <person name="Visel A."/>
            <person name="Grigoriev I.V."/>
        </authorList>
    </citation>
    <scope>NUCLEOTIDE SEQUENCE [LARGE SCALE GENOMIC DNA]</scope>
    <source>
        <strain evidence="3 4">PL171</strain>
    </source>
</reference>
<dbReference type="GO" id="GO:0003676">
    <property type="term" value="F:nucleic acid binding"/>
    <property type="evidence" value="ECO:0007669"/>
    <property type="project" value="InterPro"/>
</dbReference>
<dbReference type="PANTHER" id="PTHR21032">
    <property type="entry name" value="G PATCH DOMAIN-CONTAINING PROTEIN 11"/>
    <property type="match status" value="1"/>
</dbReference>
<dbReference type="SMART" id="SM01173">
    <property type="entry name" value="DUF4187"/>
    <property type="match status" value="1"/>
</dbReference>
<feature type="compositionally biased region" description="Low complexity" evidence="1">
    <location>
        <begin position="34"/>
        <end position="46"/>
    </location>
</feature>
<dbReference type="InterPro" id="IPR039249">
    <property type="entry name" value="GPATCH11"/>
</dbReference>
<accession>A0A1Y2HLU4</accession>
<feature type="compositionally biased region" description="Basic and acidic residues" evidence="1">
    <location>
        <begin position="71"/>
        <end position="86"/>
    </location>
</feature>
<feature type="region of interest" description="Disordered" evidence="1">
    <location>
        <begin position="202"/>
        <end position="226"/>
    </location>
</feature>
<dbReference type="Pfam" id="PF01585">
    <property type="entry name" value="G-patch"/>
    <property type="match status" value="1"/>
</dbReference>
<dbReference type="EMBL" id="MCFL01000031">
    <property type="protein sequence ID" value="ORZ34062.1"/>
    <property type="molecule type" value="Genomic_DNA"/>
</dbReference>
<organism evidence="3 4">
    <name type="scientific">Catenaria anguillulae PL171</name>
    <dbReference type="NCBI Taxonomy" id="765915"/>
    <lineage>
        <taxon>Eukaryota</taxon>
        <taxon>Fungi</taxon>
        <taxon>Fungi incertae sedis</taxon>
        <taxon>Blastocladiomycota</taxon>
        <taxon>Blastocladiomycetes</taxon>
        <taxon>Blastocladiales</taxon>
        <taxon>Catenariaceae</taxon>
        <taxon>Catenaria</taxon>
    </lineage>
</organism>
<dbReference type="InterPro" id="IPR000467">
    <property type="entry name" value="G_patch_dom"/>
</dbReference>
<dbReference type="PROSITE" id="PS50174">
    <property type="entry name" value="G_PATCH"/>
    <property type="match status" value="1"/>
</dbReference>
<dbReference type="InterPro" id="IPR025239">
    <property type="entry name" value="DUF4187"/>
</dbReference>
<feature type="non-terminal residue" evidence="3">
    <location>
        <position position="1"/>
    </location>
</feature>
<dbReference type="GO" id="GO:0000776">
    <property type="term" value="C:kinetochore"/>
    <property type="evidence" value="ECO:0007669"/>
    <property type="project" value="TreeGrafter"/>
</dbReference>
<evidence type="ECO:0000256" key="1">
    <source>
        <dbReference type="SAM" id="MobiDB-lite"/>
    </source>
</evidence>
<feature type="domain" description="G-patch" evidence="2">
    <location>
        <begin position="84"/>
        <end position="130"/>
    </location>
</feature>
<evidence type="ECO:0000259" key="2">
    <source>
        <dbReference type="PROSITE" id="PS50174"/>
    </source>
</evidence>